<feature type="active site" description="Proton donor/acceptor" evidence="7">
    <location>
        <position position="293"/>
    </location>
</feature>
<evidence type="ECO:0000256" key="4">
    <source>
        <dbReference type="ARBA" id="ARBA00022801"/>
    </source>
</evidence>
<dbReference type="GO" id="GO:0004181">
    <property type="term" value="F:metallocarboxypeptidase activity"/>
    <property type="evidence" value="ECO:0007669"/>
    <property type="project" value="InterPro"/>
</dbReference>
<dbReference type="PRINTS" id="PR00765">
    <property type="entry name" value="CRBOXYPTASEA"/>
</dbReference>
<keyword evidence="3" id="KW-0645">Protease</keyword>
<dbReference type="KEGG" id="bhk:B4U37_05840"/>
<protein>
    <submittedName>
        <fullName evidence="10">Carboxypeptidase</fullName>
    </submittedName>
</protein>
<comment type="cofactor">
    <cofactor evidence="1">
        <name>Zn(2+)</name>
        <dbReference type="ChEBI" id="CHEBI:29105"/>
    </cofactor>
</comment>
<dbReference type="Gene3D" id="3.40.630.10">
    <property type="entry name" value="Zn peptidases"/>
    <property type="match status" value="1"/>
</dbReference>
<dbReference type="SMART" id="SM00631">
    <property type="entry name" value="Zn_pept"/>
    <property type="match status" value="1"/>
</dbReference>
<comment type="similarity">
    <text evidence="2 7">Belongs to the peptidase M14 family.</text>
</comment>
<dbReference type="GeneID" id="96737949"/>
<evidence type="ECO:0000256" key="2">
    <source>
        <dbReference type="ARBA" id="ARBA00005988"/>
    </source>
</evidence>
<evidence type="ECO:0000259" key="8">
    <source>
        <dbReference type="PROSITE" id="PS52035"/>
    </source>
</evidence>
<reference evidence="10 12" key="2">
    <citation type="submission" date="2019-08" db="EMBL/GenBank/DDBJ databases">
        <title>Bacillus genomes from the desert of Cuatro Cienegas, Coahuila.</title>
        <authorList>
            <person name="Olmedo-Alvarez G."/>
        </authorList>
    </citation>
    <scope>NUCLEOTIDE SEQUENCE [LARGE SCALE GENOMIC DNA]</scope>
    <source>
        <strain evidence="10 12">CH88_3T</strain>
    </source>
</reference>
<evidence type="ECO:0000256" key="5">
    <source>
        <dbReference type="ARBA" id="ARBA00022833"/>
    </source>
</evidence>
<keyword evidence="6" id="KW-0482">Metalloprotease</keyword>
<evidence type="ECO:0000256" key="3">
    <source>
        <dbReference type="ARBA" id="ARBA00022670"/>
    </source>
</evidence>
<accession>A0A1Y0CKV9</accession>
<keyword evidence="4" id="KW-0378">Hydrolase</keyword>
<dbReference type="Proteomes" id="UP000323393">
    <property type="component" value="Unassembled WGS sequence"/>
</dbReference>
<evidence type="ECO:0000313" key="11">
    <source>
        <dbReference type="Proteomes" id="UP000195573"/>
    </source>
</evidence>
<reference evidence="9 11" key="1">
    <citation type="submission" date="2017-04" db="EMBL/GenBank/DDBJ databases">
        <title>Complete Genome Sequence of the Bacillus horikoshii 20a strain from Cuatro Cienegas, Coahuila, Mexico.</title>
        <authorList>
            <person name="Zarza E."/>
            <person name="Alcaraz L.D."/>
            <person name="Aguilar-Salinas B."/>
            <person name="Islas A."/>
            <person name="Olmedo-Alvarez G."/>
        </authorList>
    </citation>
    <scope>NUCLEOTIDE SEQUENCE [LARGE SCALE GENOMIC DNA]</scope>
    <source>
        <strain evidence="9 11">20a</strain>
    </source>
</reference>
<dbReference type="AlphaFoldDB" id="A0A1Y0CKV9"/>
<evidence type="ECO:0000313" key="10">
    <source>
        <dbReference type="EMBL" id="TYS60861.1"/>
    </source>
</evidence>
<sequence length="342" mass="39946">MKRWKAIVLLFIFVQINPLISEAEQIVNAQEWYTYDRMREDLRLLKRKYKEDMQIKLIGKSEFGQNIWAAKIGEGKENIIILGGHHGREWLTTSLVMTKLEYYLEAYTSGQDIFGYNSQILDDVSIWFVPMVNPDGIRIQQEGIGFLPKHHQTRLIHMNENSMDFDRWKANGMGIDLNRQYPAGWGNIKEKTAAPSFQYYKGKYPLQAKEVQAVVHFTKELEPLMAVTYHSSGRVLYWYFKNNQAVVKRDKKLADHLSRLTGYELDQPEEHAVGGGFSDWFVSEFNRPSFTPEISYFVEDTNPPISVFQEEWKRNKKVGIYLVAKAKYLFLDSNESKMNEAE</sequence>
<name>A0A1Y0CKV9_9BACI</name>
<dbReference type="PROSITE" id="PS52035">
    <property type="entry name" value="PEPTIDASE_M14"/>
    <property type="match status" value="1"/>
</dbReference>
<gene>
    <name evidence="9" type="ORF">B4U37_05840</name>
    <name evidence="10" type="ORF">FZC74_00845</name>
</gene>
<dbReference type="EMBL" id="CP020880">
    <property type="protein sequence ID" value="ART75576.1"/>
    <property type="molecule type" value="Genomic_DNA"/>
</dbReference>
<dbReference type="InterPro" id="IPR000834">
    <property type="entry name" value="Peptidase_M14"/>
</dbReference>
<dbReference type="GO" id="GO:0008270">
    <property type="term" value="F:zinc ion binding"/>
    <property type="evidence" value="ECO:0007669"/>
    <property type="project" value="InterPro"/>
</dbReference>
<keyword evidence="5" id="KW-0862">Zinc</keyword>
<dbReference type="Pfam" id="PF00246">
    <property type="entry name" value="Peptidase_M14"/>
    <property type="match status" value="1"/>
</dbReference>
<evidence type="ECO:0000256" key="7">
    <source>
        <dbReference type="PROSITE-ProRule" id="PRU01379"/>
    </source>
</evidence>
<evidence type="ECO:0000313" key="9">
    <source>
        <dbReference type="EMBL" id="ART75576.1"/>
    </source>
</evidence>
<evidence type="ECO:0000256" key="6">
    <source>
        <dbReference type="ARBA" id="ARBA00023049"/>
    </source>
</evidence>
<dbReference type="PANTHER" id="PTHR11705">
    <property type="entry name" value="PROTEASE FAMILY M14 CARBOXYPEPTIDASE A,B"/>
    <property type="match status" value="1"/>
</dbReference>
<evidence type="ECO:0000256" key="1">
    <source>
        <dbReference type="ARBA" id="ARBA00001947"/>
    </source>
</evidence>
<organism evidence="10 12">
    <name type="scientific">Sutcliffiella horikoshii</name>
    <dbReference type="NCBI Taxonomy" id="79883"/>
    <lineage>
        <taxon>Bacteria</taxon>
        <taxon>Bacillati</taxon>
        <taxon>Bacillota</taxon>
        <taxon>Bacilli</taxon>
        <taxon>Bacillales</taxon>
        <taxon>Bacillaceae</taxon>
        <taxon>Sutcliffiella</taxon>
    </lineage>
</organism>
<evidence type="ECO:0000313" key="12">
    <source>
        <dbReference type="Proteomes" id="UP000323393"/>
    </source>
</evidence>
<dbReference type="RefSeq" id="WP_088017472.1">
    <property type="nucleotide sequence ID" value="NZ_CP020880.1"/>
</dbReference>
<dbReference type="GO" id="GO:0005615">
    <property type="term" value="C:extracellular space"/>
    <property type="evidence" value="ECO:0007669"/>
    <property type="project" value="TreeGrafter"/>
</dbReference>
<dbReference type="Proteomes" id="UP000195573">
    <property type="component" value="Chromosome"/>
</dbReference>
<proteinExistence type="inferred from homology"/>
<dbReference type="SUPFAM" id="SSF53187">
    <property type="entry name" value="Zn-dependent exopeptidases"/>
    <property type="match status" value="1"/>
</dbReference>
<keyword evidence="10" id="KW-0121">Carboxypeptidase</keyword>
<dbReference type="GO" id="GO:0006508">
    <property type="term" value="P:proteolysis"/>
    <property type="evidence" value="ECO:0007669"/>
    <property type="project" value="UniProtKB-KW"/>
</dbReference>
<feature type="domain" description="Peptidase M14" evidence="8">
    <location>
        <begin position="31"/>
        <end position="326"/>
    </location>
</feature>
<dbReference type="PANTHER" id="PTHR11705:SF143">
    <property type="entry name" value="SLL0236 PROTEIN"/>
    <property type="match status" value="1"/>
</dbReference>
<dbReference type="EMBL" id="VTEU01000001">
    <property type="protein sequence ID" value="TYS60861.1"/>
    <property type="molecule type" value="Genomic_DNA"/>
</dbReference>
<keyword evidence="11" id="KW-1185">Reference proteome</keyword>